<name>A0A6G7WFU6_9LACT</name>
<feature type="transmembrane region" description="Helical" evidence="1">
    <location>
        <begin position="6"/>
        <end position="26"/>
    </location>
</feature>
<protein>
    <submittedName>
        <fullName evidence="2">DUF3397 domain-containing protein</fullName>
    </submittedName>
</protein>
<dbReference type="EMBL" id="CP049889">
    <property type="protein sequence ID" value="QIK51077.1"/>
    <property type="molecule type" value="Genomic_DNA"/>
</dbReference>
<dbReference type="RefSeq" id="WP_166062122.1">
    <property type="nucleotide sequence ID" value="NZ_CP049889.1"/>
</dbReference>
<reference evidence="2 3" key="1">
    <citation type="journal article" date="2017" name="Int. J. Syst. Evol. Microbiol.">
        <title>Jeotgalibaca porci sp. nov. and Jeotgalibaca arthritidis sp. nov., isolated from pigs, and emended description of the genus Jeotgalibaca.</title>
        <authorList>
            <person name="Zamora L."/>
            <person name="Perez-Sancho M."/>
            <person name="Dominguez L."/>
            <person name="Fernandez-Garayzabal J.F."/>
            <person name="Vela A.I."/>
        </authorList>
    </citation>
    <scope>NUCLEOTIDE SEQUENCE [LARGE SCALE GENOMIC DNA]</scope>
    <source>
        <strain evidence="2 3">CCUG 69148</strain>
    </source>
</reference>
<feature type="transmembrane region" description="Helical" evidence="1">
    <location>
        <begin position="95"/>
        <end position="120"/>
    </location>
</feature>
<feature type="transmembrane region" description="Helical" evidence="1">
    <location>
        <begin position="38"/>
        <end position="59"/>
    </location>
</feature>
<dbReference type="InterPro" id="IPR024515">
    <property type="entry name" value="DUF3397"/>
</dbReference>
<proteinExistence type="predicted"/>
<sequence length="125" mass="14591">MNNFDILEIFLYVFPILQIIIVHLFFRSYLMYRNKFKFSVTDTVLPILLVGIHILSGRWLAFSLLPHYLFGIFLIGLGITLYFEKSPKQFMAGKVFSIIMKMGFVIGFALYYVIVIARILQLIRG</sequence>
<keyword evidence="3" id="KW-1185">Reference proteome</keyword>
<dbReference type="Proteomes" id="UP000501830">
    <property type="component" value="Chromosome"/>
</dbReference>
<dbReference type="Pfam" id="PF11877">
    <property type="entry name" value="DUF3397"/>
    <property type="match status" value="1"/>
</dbReference>
<dbReference type="AlphaFoldDB" id="A0A6G7WFU6"/>
<keyword evidence="1" id="KW-0472">Membrane</keyword>
<evidence type="ECO:0000313" key="3">
    <source>
        <dbReference type="Proteomes" id="UP000501830"/>
    </source>
</evidence>
<gene>
    <name evidence="2" type="ORF">G7058_02795</name>
</gene>
<keyword evidence="1" id="KW-1133">Transmembrane helix</keyword>
<dbReference type="GeneID" id="94552191"/>
<evidence type="ECO:0000313" key="2">
    <source>
        <dbReference type="EMBL" id="QIK51077.1"/>
    </source>
</evidence>
<evidence type="ECO:0000256" key="1">
    <source>
        <dbReference type="SAM" id="Phobius"/>
    </source>
</evidence>
<feature type="transmembrane region" description="Helical" evidence="1">
    <location>
        <begin position="65"/>
        <end position="83"/>
    </location>
</feature>
<keyword evidence="1" id="KW-0812">Transmembrane</keyword>
<accession>A0A6G7WFU6</accession>
<dbReference type="KEGG" id="jpo:G7058_02795"/>
<organism evidence="2 3">
    <name type="scientific">Jeotgalibaca porci</name>
    <dbReference type="NCBI Taxonomy" id="1868793"/>
    <lineage>
        <taxon>Bacteria</taxon>
        <taxon>Bacillati</taxon>
        <taxon>Bacillota</taxon>
        <taxon>Bacilli</taxon>
        <taxon>Lactobacillales</taxon>
        <taxon>Carnobacteriaceae</taxon>
        <taxon>Jeotgalibaca</taxon>
    </lineage>
</organism>